<keyword evidence="2" id="KW-1185">Reference proteome</keyword>
<organism evidence="1 2">
    <name type="scientific">Ceriporiopsis subvermispora (strain B)</name>
    <name type="common">White-rot fungus</name>
    <name type="synonym">Gelatoporia subvermispora</name>
    <dbReference type="NCBI Taxonomy" id="914234"/>
    <lineage>
        <taxon>Eukaryota</taxon>
        <taxon>Fungi</taxon>
        <taxon>Dikarya</taxon>
        <taxon>Basidiomycota</taxon>
        <taxon>Agaricomycotina</taxon>
        <taxon>Agaricomycetes</taxon>
        <taxon>Polyporales</taxon>
        <taxon>Gelatoporiaceae</taxon>
        <taxon>Gelatoporia</taxon>
    </lineage>
</organism>
<dbReference type="HOGENOM" id="CLU_2419030_0_0_1"/>
<sequence length="99" mass="11049">LMAFRTDKEAWEPVIESLLALTIGDSSLEKHVSLIREAWSLEWQHHGESAALNHSVLANHPPGVSVYKWAAAIRHFVLQKRRDGRRVVGIGHSAEACAM</sequence>
<reference evidence="1 2" key="1">
    <citation type="journal article" date="2012" name="Proc. Natl. Acad. Sci. U.S.A.">
        <title>Comparative genomics of Ceriporiopsis subvermispora and Phanerochaete chrysosporium provide insight into selective ligninolysis.</title>
        <authorList>
            <person name="Fernandez-Fueyo E."/>
            <person name="Ruiz-Duenas F.J."/>
            <person name="Ferreira P."/>
            <person name="Floudas D."/>
            <person name="Hibbett D.S."/>
            <person name="Canessa P."/>
            <person name="Larrondo L.F."/>
            <person name="James T.Y."/>
            <person name="Seelenfreund D."/>
            <person name="Lobos S."/>
            <person name="Polanco R."/>
            <person name="Tello M."/>
            <person name="Honda Y."/>
            <person name="Watanabe T."/>
            <person name="Watanabe T."/>
            <person name="Ryu J.S."/>
            <person name="Kubicek C.P."/>
            <person name="Schmoll M."/>
            <person name="Gaskell J."/>
            <person name="Hammel K.E."/>
            <person name="St John F.J."/>
            <person name="Vanden Wymelenberg A."/>
            <person name="Sabat G."/>
            <person name="Splinter BonDurant S."/>
            <person name="Syed K."/>
            <person name="Yadav J.S."/>
            <person name="Doddapaneni H."/>
            <person name="Subramanian V."/>
            <person name="Lavin J.L."/>
            <person name="Oguiza J.A."/>
            <person name="Perez G."/>
            <person name="Pisabarro A.G."/>
            <person name="Ramirez L."/>
            <person name="Santoyo F."/>
            <person name="Master E."/>
            <person name="Coutinho P.M."/>
            <person name="Henrissat B."/>
            <person name="Lombard V."/>
            <person name="Magnuson J.K."/>
            <person name="Kuees U."/>
            <person name="Hori C."/>
            <person name="Igarashi K."/>
            <person name="Samejima M."/>
            <person name="Held B.W."/>
            <person name="Barry K.W."/>
            <person name="LaButti K.M."/>
            <person name="Lapidus A."/>
            <person name="Lindquist E.A."/>
            <person name="Lucas S.M."/>
            <person name="Riley R."/>
            <person name="Salamov A.A."/>
            <person name="Hoffmeister D."/>
            <person name="Schwenk D."/>
            <person name="Hadar Y."/>
            <person name="Yarden O."/>
            <person name="de Vries R.P."/>
            <person name="Wiebenga A."/>
            <person name="Stenlid J."/>
            <person name="Eastwood D."/>
            <person name="Grigoriev I.V."/>
            <person name="Berka R.M."/>
            <person name="Blanchette R.A."/>
            <person name="Kersten P."/>
            <person name="Martinez A.T."/>
            <person name="Vicuna R."/>
            <person name="Cullen D."/>
        </authorList>
    </citation>
    <scope>NUCLEOTIDE SEQUENCE [LARGE SCALE GENOMIC DNA]</scope>
    <source>
        <strain evidence="1 2">B</strain>
    </source>
</reference>
<evidence type="ECO:0000313" key="2">
    <source>
        <dbReference type="Proteomes" id="UP000016930"/>
    </source>
</evidence>
<dbReference type="EMBL" id="KB445806">
    <property type="protein sequence ID" value="EMD33307.1"/>
    <property type="molecule type" value="Genomic_DNA"/>
</dbReference>
<evidence type="ECO:0000313" key="1">
    <source>
        <dbReference type="EMBL" id="EMD33307.1"/>
    </source>
</evidence>
<dbReference type="OrthoDB" id="94039at2759"/>
<proteinExistence type="predicted"/>
<feature type="non-terminal residue" evidence="1">
    <location>
        <position position="1"/>
    </location>
</feature>
<dbReference type="Proteomes" id="UP000016930">
    <property type="component" value="Unassembled WGS sequence"/>
</dbReference>
<accession>M2R540</accession>
<dbReference type="InterPro" id="IPR029058">
    <property type="entry name" value="AB_hydrolase_fold"/>
</dbReference>
<name>M2R540_CERS8</name>
<dbReference type="Gene3D" id="3.40.50.1820">
    <property type="entry name" value="alpha/beta hydrolase"/>
    <property type="match status" value="1"/>
</dbReference>
<dbReference type="AlphaFoldDB" id="M2R540"/>
<protein>
    <submittedName>
        <fullName evidence="1">Uncharacterized protein</fullName>
    </submittedName>
</protein>
<gene>
    <name evidence="1" type="ORF">CERSUDRAFT_56798</name>
</gene>